<dbReference type="Proteomes" id="UP000237000">
    <property type="component" value="Unassembled WGS sequence"/>
</dbReference>
<dbReference type="AlphaFoldDB" id="A0A2P5F688"/>
<keyword evidence="2" id="KW-1185">Reference proteome</keyword>
<evidence type="ECO:0000313" key="1">
    <source>
        <dbReference type="EMBL" id="PON93307.1"/>
    </source>
</evidence>
<evidence type="ECO:0000313" key="2">
    <source>
        <dbReference type="Proteomes" id="UP000237000"/>
    </source>
</evidence>
<evidence type="ECO:0008006" key="3">
    <source>
        <dbReference type="Google" id="ProtNLM"/>
    </source>
</evidence>
<sequence length="142" mass="15746">MEKMLIPKLGFLKSLGVSMEEAMAMVLRRPICFTFSIENNFKPKFLGTFLLIVLSSPNLPSTPSPLIFYDLFISAVIKLVLFASIVKGNFFAGYLQTAWKGSFNTCVFVKKPFEGLFGFIVSSTTPVSLHRPTASKSATYTL</sequence>
<organism evidence="1 2">
    <name type="scientific">Trema orientale</name>
    <name type="common">Charcoal tree</name>
    <name type="synonym">Celtis orientalis</name>
    <dbReference type="NCBI Taxonomy" id="63057"/>
    <lineage>
        <taxon>Eukaryota</taxon>
        <taxon>Viridiplantae</taxon>
        <taxon>Streptophyta</taxon>
        <taxon>Embryophyta</taxon>
        <taxon>Tracheophyta</taxon>
        <taxon>Spermatophyta</taxon>
        <taxon>Magnoliopsida</taxon>
        <taxon>eudicotyledons</taxon>
        <taxon>Gunneridae</taxon>
        <taxon>Pentapetalae</taxon>
        <taxon>rosids</taxon>
        <taxon>fabids</taxon>
        <taxon>Rosales</taxon>
        <taxon>Cannabaceae</taxon>
        <taxon>Trema</taxon>
    </lineage>
</organism>
<dbReference type="EMBL" id="JXTC01000059">
    <property type="protein sequence ID" value="PON93307.1"/>
    <property type="molecule type" value="Genomic_DNA"/>
</dbReference>
<dbReference type="InParanoid" id="A0A2P5F688"/>
<dbReference type="STRING" id="63057.A0A2P5F688"/>
<reference evidence="2" key="1">
    <citation type="submission" date="2016-06" db="EMBL/GenBank/DDBJ databases">
        <title>Parallel loss of symbiosis genes in relatives of nitrogen-fixing non-legume Parasponia.</title>
        <authorList>
            <person name="Van Velzen R."/>
            <person name="Holmer R."/>
            <person name="Bu F."/>
            <person name="Rutten L."/>
            <person name="Van Zeijl A."/>
            <person name="Liu W."/>
            <person name="Santuari L."/>
            <person name="Cao Q."/>
            <person name="Sharma T."/>
            <person name="Shen D."/>
            <person name="Roswanjaya Y."/>
            <person name="Wardhani T."/>
            <person name="Kalhor M.S."/>
            <person name="Jansen J."/>
            <person name="Van den Hoogen J."/>
            <person name="Gungor B."/>
            <person name="Hartog M."/>
            <person name="Hontelez J."/>
            <person name="Verver J."/>
            <person name="Yang W.-C."/>
            <person name="Schijlen E."/>
            <person name="Repin R."/>
            <person name="Schilthuizen M."/>
            <person name="Schranz E."/>
            <person name="Heidstra R."/>
            <person name="Miyata K."/>
            <person name="Fedorova E."/>
            <person name="Kohlen W."/>
            <person name="Bisseling T."/>
            <person name="Smit S."/>
            <person name="Geurts R."/>
        </authorList>
    </citation>
    <scope>NUCLEOTIDE SEQUENCE [LARGE SCALE GENOMIC DNA]</scope>
    <source>
        <strain evidence="2">cv. RG33-2</strain>
    </source>
</reference>
<accession>A0A2P5F688</accession>
<proteinExistence type="predicted"/>
<name>A0A2P5F688_TREOI</name>
<comment type="caution">
    <text evidence="1">The sequence shown here is derived from an EMBL/GenBank/DDBJ whole genome shotgun (WGS) entry which is preliminary data.</text>
</comment>
<protein>
    <recommendedName>
        <fullName evidence="3">Mitochodrial transcription termination factor</fullName>
    </recommendedName>
</protein>
<gene>
    <name evidence="1" type="ORF">TorRG33x02_108780</name>
</gene>
<dbReference type="OrthoDB" id="10362193at2759"/>